<organism evidence="8">
    <name type="scientific">Cuerna arida</name>
    <dbReference type="NCBI Taxonomy" id="1464854"/>
    <lineage>
        <taxon>Eukaryota</taxon>
        <taxon>Metazoa</taxon>
        <taxon>Ecdysozoa</taxon>
        <taxon>Arthropoda</taxon>
        <taxon>Hexapoda</taxon>
        <taxon>Insecta</taxon>
        <taxon>Pterygota</taxon>
        <taxon>Neoptera</taxon>
        <taxon>Paraneoptera</taxon>
        <taxon>Hemiptera</taxon>
        <taxon>Auchenorrhyncha</taxon>
        <taxon>Membracoidea</taxon>
        <taxon>Cicadellidae</taxon>
        <taxon>Cicadellinae</taxon>
        <taxon>Proconiini</taxon>
        <taxon>Cuerna</taxon>
    </lineage>
</organism>
<protein>
    <recommendedName>
        <fullName evidence="5">Direct IAP-binding protein with low pI</fullName>
    </recommendedName>
</protein>
<evidence type="ECO:0000256" key="6">
    <source>
        <dbReference type="ARBA" id="ARBA00046319"/>
    </source>
</evidence>
<evidence type="ECO:0000256" key="5">
    <source>
        <dbReference type="ARBA" id="ARBA00033049"/>
    </source>
</evidence>
<dbReference type="PANTHER" id="PTHR32247:SF3">
    <property type="entry name" value="DIABLO IAP-BINDING MITOCHONDRIAL PROTEIN"/>
    <property type="match status" value="1"/>
</dbReference>
<accession>A0A1B6EQC5</accession>
<dbReference type="InterPro" id="IPR009062">
    <property type="entry name" value="Smac/DIABLO-like_sf"/>
</dbReference>
<comment type="similarity">
    <text evidence="6">Belongs to the Smac/DIABLO protein family.</text>
</comment>
<name>A0A1B6EQC5_9HEMI</name>
<reference evidence="8" key="1">
    <citation type="submission" date="2015-11" db="EMBL/GenBank/DDBJ databases">
        <title>De novo transcriptome assembly of four potential Pierce s Disease insect vectors from Arizona vineyards.</title>
        <authorList>
            <person name="Tassone E.E."/>
        </authorList>
    </citation>
    <scope>NUCLEOTIDE SEQUENCE</scope>
</reference>
<proteinExistence type="inferred from homology"/>
<feature type="coiled-coil region" evidence="7">
    <location>
        <begin position="184"/>
        <end position="211"/>
    </location>
</feature>
<sequence>MLTLFKLVRHFHPEKIKIGLQSCSKLQKYGIRSVATVLVHCASKSEDKKKSIEFPDSKNLTHENLIQQACTATVNSTCQLLTCTLVALVDIAQKYKKSLMNQMSLMEESLTNLDNDSLQEELTDLITAIRSEVDTFKRNYMELTSLMEYVEKLVNSATETSFLAGAETACNALSERLHSAKTVIDDENKCIKKLEQDLVQLQEAIINQSSKSKRTKDDSDR</sequence>
<evidence type="ECO:0000313" key="8">
    <source>
        <dbReference type="EMBL" id="JAS40110.1"/>
    </source>
</evidence>
<dbReference type="EMBL" id="GECZ01029659">
    <property type="protein sequence ID" value="JAS40110.1"/>
    <property type="molecule type" value="Transcribed_RNA"/>
</dbReference>
<gene>
    <name evidence="8" type="ORF">g.14697</name>
</gene>
<dbReference type="Gene3D" id="1.20.58.70">
    <property type="match status" value="1"/>
</dbReference>
<evidence type="ECO:0000256" key="7">
    <source>
        <dbReference type="SAM" id="Coils"/>
    </source>
</evidence>
<dbReference type="GO" id="GO:0008631">
    <property type="term" value="P:intrinsic apoptotic signaling pathway in response to oxidative stress"/>
    <property type="evidence" value="ECO:0007669"/>
    <property type="project" value="TreeGrafter"/>
</dbReference>
<keyword evidence="3" id="KW-0809">Transit peptide</keyword>
<keyword evidence="4" id="KW-0496">Mitochondrion</keyword>
<keyword evidence="7" id="KW-0175">Coiled coil</keyword>
<comment type="subcellular location">
    <subcellularLocation>
        <location evidence="1">Mitochondrion</location>
    </subcellularLocation>
</comment>
<dbReference type="InterPro" id="IPR015142">
    <property type="entry name" value="Smac_DIABLO"/>
</dbReference>
<dbReference type="GO" id="GO:0051402">
    <property type="term" value="P:neuron apoptotic process"/>
    <property type="evidence" value="ECO:0007669"/>
    <property type="project" value="TreeGrafter"/>
</dbReference>
<dbReference type="GO" id="GO:0005739">
    <property type="term" value="C:mitochondrion"/>
    <property type="evidence" value="ECO:0007669"/>
    <property type="project" value="UniProtKB-SubCell"/>
</dbReference>
<evidence type="ECO:0000256" key="1">
    <source>
        <dbReference type="ARBA" id="ARBA00004173"/>
    </source>
</evidence>
<evidence type="ECO:0000256" key="4">
    <source>
        <dbReference type="ARBA" id="ARBA00023128"/>
    </source>
</evidence>
<evidence type="ECO:0000256" key="3">
    <source>
        <dbReference type="ARBA" id="ARBA00022946"/>
    </source>
</evidence>
<dbReference type="AlphaFoldDB" id="A0A1B6EQC5"/>
<dbReference type="PANTHER" id="PTHR32247">
    <property type="entry name" value="DIABLO HOMOLOG, MITOCHONDRIAL"/>
    <property type="match status" value="1"/>
</dbReference>
<evidence type="ECO:0000256" key="2">
    <source>
        <dbReference type="ARBA" id="ARBA00022703"/>
    </source>
</evidence>
<dbReference type="SUPFAM" id="SSF46984">
    <property type="entry name" value="Smac/diablo"/>
    <property type="match status" value="1"/>
</dbReference>
<keyword evidence="2" id="KW-0053">Apoptosis</keyword>
<dbReference type="Pfam" id="PF09057">
    <property type="entry name" value="Smac_DIABLO"/>
    <property type="match status" value="1"/>
</dbReference>